<sequence>MTILFIIIIYTMEITIPDWVSIENYRTMTAEKKAYASNGNKLFQYEWMKEEVNEFYEAIYLQDIDEIRDEAIGLIRTFQQFQDSKRVVSLWKKVRNDVLHVFPTHRIFIEAFVKWHKKKLQKNQAKGVTPEELIHISKLKWK</sequence>
<name>A0A6C0F132_9ZZZZ</name>
<proteinExistence type="predicted"/>
<evidence type="ECO:0000313" key="1">
    <source>
        <dbReference type="EMBL" id="QHT35098.1"/>
    </source>
</evidence>
<reference evidence="1" key="1">
    <citation type="journal article" date="2020" name="Nature">
        <title>Giant virus diversity and host interactions through global metagenomics.</title>
        <authorList>
            <person name="Schulz F."/>
            <person name="Roux S."/>
            <person name="Paez-Espino D."/>
            <person name="Jungbluth S."/>
            <person name="Walsh D.A."/>
            <person name="Denef V.J."/>
            <person name="McMahon K.D."/>
            <person name="Konstantinidis K.T."/>
            <person name="Eloe-Fadrosh E.A."/>
            <person name="Kyrpides N.C."/>
            <person name="Woyke T."/>
        </authorList>
    </citation>
    <scope>NUCLEOTIDE SEQUENCE</scope>
    <source>
        <strain evidence="1">GVMAG-M-3300009180-1</strain>
    </source>
</reference>
<accession>A0A6C0F132</accession>
<organism evidence="1">
    <name type="scientific">viral metagenome</name>
    <dbReference type="NCBI Taxonomy" id="1070528"/>
    <lineage>
        <taxon>unclassified sequences</taxon>
        <taxon>metagenomes</taxon>
        <taxon>organismal metagenomes</taxon>
    </lineage>
</organism>
<dbReference type="EMBL" id="MN739013">
    <property type="protein sequence ID" value="QHT35098.1"/>
    <property type="molecule type" value="Genomic_DNA"/>
</dbReference>
<dbReference type="AlphaFoldDB" id="A0A6C0F132"/>
<protein>
    <submittedName>
        <fullName evidence="1">Uncharacterized protein</fullName>
    </submittedName>
</protein>